<evidence type="ECO:0000256" key="2">
    <source>
        <dbReference type="ARBA" id="ARBA00022692"/>
    </source>
</evidence>
<keyword evidence="2 5" id="KW-0812">Transmembrane</keyword>
<sequence>MINIYSYESPLFWTLFYVWFILEIFFGVRARYLQRGQPKRNHNDRGSGALIMGGMYILIVISIIFVVNQIGILPIWARYIGYFLMIIGMIIRFFAIIQLGRFFSPTVGVVSNQEMIQSGLYRSIRHPAYTGGWIAAVGIGLSLGTSWGALLLGLGLLLIYTYRIRIEEQMMIQHFGNQYTEYRNHTKRMFPGIW</sequence>
<dbReference type="GO" id="GO:0012505">
    <property type="term" value="C:endomembrane system"/>
    <property type="evidence" value="ECO:0007669"/>
    <property type="project" value="UniProtKB-SubCell"/>
</dbReference>
<dbReference type="Pfam" id="PF04191">
    <property type="entry name" value="PEMT"/>
    <property type="match status" value="1"/>
</dbReference>
<keyword evidence="7" id="KW-1185">Reference proteome</keyword>
<organism evidence="6 7">
    <name type="scientific">Sulfoacidibacillus ferrooxidans</name>
    <dbReference type="NCBI Taxonomy" id="2005001"/>
    <lineage>
        <taxon>Bacteria</taxon>
        <taxon>Bacillati</taxon>
        <taxon>Bacillota</taxon>
        <taxon>Bacilli</taxon>
        <taxon>Bacillales</taxon>
        <taxon>Alicyclobacillaceae</taxon>
        <taxon>Sulfoacidibacillus</taxon>
    </lineage>
</organism>
<proteinExistence type="predicted"/>
<dbReference type="RefSeq" id="WP_241712819.1">
    <property type="nucleotide sequence ID" value="NZ_JALBUF010000003.1"/>
</dbReference>
<evidence type="ECO:0000313" key="6">
    <source>
        <dbReference type="EMBL" id="MCI0183053.1"/>
    </source>
</evidence>
<accession>A0A9X2ABI9</accession>
<reference evidence="6" key="1">
    <citation type="submission" date="2022-03" db="EMBL/GenBank/DDBJ databases">
        <title>Draft Genome Sequence of Firmicute Strain S0AB, a Heterotrophic Iron/Sulfur-Oxidizing Extreme Acidophile.</title>
        <authorList>
            <person name="Vergara E."/>
            <person name="Pakostova E."/>
            <person name="Johnson D.B."/>
            <person name="Holmes D.S."/>
        </authorList>
    </citation>
    <scope>NUCLEOTIDE SEQUENCE</scope>
    <source>
        <strain evidence="6">S0AB</strain>
    </source>
</reference>
<dbReference type="Proteomes" id="UP001139263">
    <property type="component" value="Unassembled WGS sequence"/>
</dbReference>
<protein>
    <recommendedName>
        <fullName evidence="8">Isoprenylcysteine carboxylmethyltransferase family protein</fullName>
    </recommendedName>
</protein>
<feature type="transmembrane region" description="Helical" evidence="5">
    <location>
        <begin position="133"/>
        <end position="162"/>
    </location>
</feature>
<dbReference type="EMBL" id="JALBUF010000003">
    <property type="protein sequence ID" value="MCI0183053.1"/>
    <property type="molecule type" value="Genomic_DNA"/>
</dbReference>
<evidence type="ECO:0000256" key="4">
    <source>
        <dbReference type="ARBA" id="ARBA00023136"/>
    </source>
</evidence>
<feature type="transmembrane region" description="Helical" evidence="5">
    <location>
        <begin position="48"/>
        <end position="67"/>
    </location>
</feature>
<comment type="subcellular location">
    <subcellularLocation>
        <location evidence="1">Endomembrane system</location>
        <topology evidence="1">Multi-pass membrane protein</topology>
    </subcellularLocation>
</comment>
<feature type="transmembrane region" description="Helical" evidence="5">
    <location>
        <begin position="12"/>
        <end position="28"/>
    </location>
</feature>
<dbReference type="AlphaFoldDB" id="A0A9X2ABI9"/>
<feature type="transmembrane region" description="Helical" evidence="5">
    <location>
        <begin position="79"/>
        <end position="99"/>
    </location>
</feature>
<keyword evidence="4 5" id="KW-0472">Membrane</keyword>
<evidence type="ECO:0000256" key="5">
    <source>
        <dbReference type="SAM" id="Phobius"/>
    </source>
</evidence>
<evidence type="ECO:0000256" key="3">
    <source>
        <dbReference type="ARBA" id="ARBA00022989"/>
    </source>
</evidence>
<gene>
    <name evidence="6" type="ORF">MM817_01323</name>
</gene>
<dbReference type="InterPro" id="IPR052527">
    <property type="entry name" value="Metal_cation-efflux_comp"/>
</dbReference>
<dbReference type="InterPro" id="IPR007318">
    <property type="entry name" value="Phopholipid_MeTrfase"/>
</dbReference>
<evidence type="ECO:0000313" key="7">
    <source>
        <dbReference type="Proteomes" id="UP001139263"/>
    </source>
</evidence>
<comment type="caution">
    <text evidence="6">The sequence shown here is derived from an EMBL/GenBank/DDBJ whole genome shotgun (WGS) entry which is preliminary data.</text>
</comment>
<evidence type="ECO:0000256" key="1">
    <source>
        <dbReference type="ARBA" id="ARBA00004127"/>
    </source>
</evidence>
<dbReference type="PANTHER" id="PTHR43847">
    <property type="entry name" value="BLL3993 PROTEIN"/>
    <property type="match status" value="1"/>
</dbReference>
<evidence type="ECO:0008006" key="8">
    <source>
        <dbReference type="Google" id="ProtNLM"/>
    </source>
</evidence>
<keyword evidence="3 5" id="KW-1133">Transmembrane helix</keyword>
<dbReference type="PANTHER" id="PTHR43847:SF1">
    <property type="entry name" value="BLL3993 PROTEIN"/>
    <property type="match status" value="1"/>
</dbReference>
<dbReference type="Gene3D" id="1.20.120.1630">
    <property type="match status" value="1"/>
</dbReference>
<name>A0A9X2ABI9_9BACL</name>